<evidence type="ECO:0000313" key="3">
    <source>
        <dbReference type="Proteomes" id="UP000054560"/>
    </source>
</evidence>
<reference evidence="2 3" key="1">
    <citation type="submission" date="2011-02" db="EMBL/GenBank/DDBJ databases">
        <title>The Genome Sequence of Sphaeroforma arctica JP610.</title>
        <authorList>
            <consortium name="The Broad Institute Genome Sequencing Platform"/>
            <person name="Russ C."/>
            <person name="Cuomo C."/>
            <person name="Young S.K."/>
            <person name="Zeng Q."/>
            <person name="Gargeya S."/>
            <person name="Alvarado L."/>
            <person name="Berlin A."/>
            <person name="Chapman S.B."/>
            <person name="Chen Z."/>
            <person name="Freedman E."/>
            <person name="Gellesch M."/>
            <person name="Goldberg J."/>
            <person name="Griggs A."/>
            <person name="Gujja S."/>
            <person name="Heilman E."/>
            <person name="Heiman D."/>
            <person name="Howarth C."/>
            <person name="Mehta T."/>
            <person name="Neiman D."/>
            <person name="Pearson M."/>
            <person name="Roberts A."/>
            <person name="Saif S."/>
            <person name="Shea T."/>
            <person name="Shenoy N."/>
            <person name="Sisk P."/>
            <person name="Stolte C."/>
            <person name="Sykes S."/>
            <person name="White J."/>
            <person name="Yandava C."/>
            <person name="Burger G."/>
            <person name="Gray M.W."/>
            <person name="Holland P.W.H."/>
            <person name="King N."/>
            <person name="Lang F.B.F."/>
            <person name="Roger A.J."/>
            <person name="Ruiz-Trillo I."/>
            <person name="Haas B."/>
            <person name="Nusbaum C."/>
            <person name="Birren B."/>
        </authorList>
    </citation>
    <scope>NUCLEOTIDE SEQUENCE [LARGE SCALE GENOMIC DNA]</scope>
    <source>
        <strain evidence="2 3">JP610</strain>
    </source>
</reference>
<proteinExistence type="predicted"/>
<dbReference type="RefSeq" id="XP_014154593.1">
    <property type="nucleotide sequence ID" value="XM_014299118.1"/>
</dbReference>
<dbReference type="AlphaFoldDB" id="A0A0L0FVV9"/>
<organism evidence="2 3">
    <name type="scientific">Sphaeroforma arctica JP610</name>
    <dbReference type="NCBI Taxonomy" id="667725"/>
    <lineage>
        <taxon>Eukaryota</taxon>
        <taxon>Ichthyosporea</taxon>
        <taxon>Ichthyophonida</taxon>
        <taxon>Sphaeroforma</taxon>
    </lineage>
</organism>
<keyword evidence="3" id="KW-1185">Reference proteome</keyword>
<evidence type="ECO:0000256" key="1">
    <source>
        <dbReference type="SAM" id="MobiDB-lite"/>
    </source>
</evidence>
<protein>
    <submittedName>
        <fullName evidence="2">Uncharacterized protein</fullName>
    </submittedName>
</protein>
<evidence type="ECO:0000313" key="2">
    <source>
        <dbReference type="EMBL" id="KNC80691.1"/>
    </source>
</evidence>
<sequence length="219" mass="24551">MDHVKLLEKGESTETHVKPPEEVLKDGDSGKKMDHVKLLEQLLKDGAGRWSDLVGVDNDAFENISPKLTSVVEDYILTPDRAPRINEALVLADLVAIPGNGFGIAVCSCVTDWLLRIFYDFSTDYGVGDQVMTRMIWLEMRVYGDPVLTEPSTLSDQCRMVEFEVTIAAYWHHVQAASPRTPTLIPPTFWRCTDYLASPFHPNSIARSAMITHWTTTLA</sequence>
<dbReference type="Proteomes" id="UP000054560">
    <property type="component" value="Unassembled WGS sequence"/>
</dbReference>
<feature type="region of interest" description="Disordered" evidence="1">
    <location>
        <begin position="1"/>
        <end position="29"/>
    </location>
</feature>
<accession>A0A0L0FVV9</accession>
<gene>
    <name evidence="2" type="ORF">SARC_06940</name>
</gene>
<dbReference type="EMBL" id="KQ242118">
    <property type="protein sequence ID" value="KNC80691.1"/>
    <property type="molecule type" value="Genomic_DNA"/>
</dbReference>
<dbReference type="GeneID" id="25907444"/>
<name>A0A0L0FVV9_9EUKA</name>